<dbReference type="SUPFAM" id="SSF56672">
    <property type="entry name" value="DNA/RNA polymerases"/>
    <property type="match status" value="1"/>
</dbReference>
<feature type="non-terminal residue" evidence="2">
    <location>
        <position position="1"/>
    </location>
</feature>
<evidence type="ECO:0000313" key="2">
    <source>
        <dbReference type="EMBL" id="JAG18847.1"/>
    </source>
</evidence>
<dbReference type="InterPro" id="IPR000477">
    <property type="entry name" value="RT_dom"/>
</dbReference>
<feature type="domain" description="Reverse transcriptase" evidence="1">
    <location>
        <begin position="79"/>
        <end position="351"/>
    </location>
</feature>
<proteinExistence type="predicted"/>
<gene>
    <name evidence="2" type="ORF">CM83_9414</name>
</gene>
<dbReference type="InterPro" id="IPR043502">
    <property type="entry name" value="DNA/RNA_pol_sf"/>
</dbReference>
<name>A0A0A9XDP5_LYGHE</name>
<dbReference type="PROSITE" id="PS50878">
    <property type="entry name" value="RT_POL"/>
    <property type="match status" value="1"/>
</dbReference>
<dbReference type="EMBL" id="GBHO01024757">
    <property type="protein sequence ID" value="JAG18847.1"/>
    <property type="molecule type" value="Transcribed_RNA"/>
</dbReference>
<accession>A0A0A9XDP5</accession>
<dbReference type="GO" id="GO:0071897">
    <property type="term" value="P:DNA biosynthetic process"/>
    <property type="evidence" value="ECO:0007669"/>
    <property type="project" value="UniProtKB-ARBA"/>
</dbReference>
<dbReference type="AlphaFoldDB" id="A0A0A9XDP5"/>
<dbReference type="PANTHER" id="PTHR33481:SF1">
    <property type="entry name" value="ENDONUCLEASE_EXONUCLEASE_PHOSPHATASE DOMAIN-CONTAINING PROTEIN-RELATED"/>
    <property type="match status" value="1"/>
</dbReference>
<sequence>HFPDSVPVNTFTDIYIDYINNMTYDFTNFSERLITPEKVEWATFSMKPYKACGGDGVRIVCLQKTFNIIKRFLIDILRGMIRWGFVPDALMKTRVIFIPKPGRPDYTDPKSLRPISLCSVIIKILEKIIDRYIRETKLSIRPLHPLQYAYMEGKSVEGALHNLVGHLEKLVFTGDCATAIFFDIGGAFDNLSWPAIQTALDGRGVETPLIMWCKSYLLNRTITCDLGNVSKSYKVQRGTPQGGALSPLLWCLVVDDLVKTLADLCYHSQFFADDGVAIIRGTNSNEIIREARTILTVLEEWCQNRGLFINPSKIEIISFTRKRRVPQIEGLSFMNSELTPTNKVKYLGVMVDSKLNWKSHIEWKSKKITNSLFCARKAIGKKWGITPKIAIWIYKAIILPRLLFG</sequence>
<dbReference type="PANTHER" id="PTHR33481">
    <property type="entry name" value="REVERSE TRANSCRIPTASE"/>
    <property type="match status" value="1"/>
</dbReference>
<feature type="non-terminal residue" evidence="2">
    <location>
        <position position="405"/>
    </location>
</feature>
<evidence type="ECO:0000259" key="1">
    <source>
        <dbReference type="PROSITE" id="PS50878"/>
    </source>
</evidence>
<reference evidence="2" key="1">
    <citation type="journal article" date="2014" name="PLoS ONE">
        <title>Transcriptome-Based Identification of ABC Transporters in the Western Tarnished Plant Bug Lygus hesperus.</title>
        <authorList>
            <person name="Hull J.J."/>
            <person name="Chaney K."/>
            <person name="Geib S.M."/>
            <person name="Fabrick J.A."/>
            <person name="Brent C.S."/>
            <person name="Walsh D."/>
            <person name="Lavine L.C."/>
        </authorList>
    </citation>
    <scope>NUCLEOTIDE SEQUENCE</scope>
</reference>
<reference evidence="2" key="2">
    <citation type="submission" date="2014-07" db="EMBL/GenBank/DDBJ databases">
        <authorList>
            <person name="Hull J."/>
        </authorList>
    </citation>
    <scope>NUCLEOTIDE SEQUENCE</scope>
</reference>
<dbReference type="Pfam" id="PF00078">
    <property type="entry name" value="RVT_1"/>
    <property type="match status" value="1"/>
</dbReference>
<dbReference type="CDD" id="cd01650">
    <property type="entry name" value="RT_nLTR_like"/>
    <property type="match status" value="1"/>
</dbReference>
<protein>
    <recommendedName>
        <fullName evidence="1">Reverse transcriptase domain-containing protein</fullName>
    </recommendedName>
</protein>
<organism evidence="2">
    <name type="scientific">Lygus hesperus</name>
    <name type="common">Western plant bug</name>
    <dbReference type="NCBI Taxonomy" id="30085"/>
    <lineage>
        <taxon>Eukaryota</taxon>
        <taxon>Metazoa</taxon>
        <taxon>Ecdysozoa</taxon>
        <taxon>Arthropoda</taxon>
        <taxon>Hexapoda</taxon>
        <taxon>Insecta</taxon>
        <taxon>Pterygota</taxon>
        <taxon>Neoptera</taxon>
        <taxon>Paraneoptera</taxon>
        <taxon>Hemiptera</taxon>
        <taxon>Heteroptera</taxon>
        <taxon>Panheteroptera</taxon>
        <taxon>Cimicomorpha</taxon>
        <taxon>Miridae</taxon>
        <taxon>Mirini</taxon>
        <taxon>Lygus</taxon>
    </lineage>
</organism>